<protein>
    <recommendedName>
        <fullName evidence="3">Retrotransposon gag domain-containing protein</fullName>
    </recommendedName>
</protein>
<proteinExistence type="predicted"/>
<dbReference type="Proteomes" id="UP001165090">
    <property type="component" value="Unassembled WGS sequence"/>
</dbReference>
<gene>
    <name evidence="1" type="ORF">VaNZ11_012986</name>
</gene>
<dbReference type="EMBL" id="BSDZ01000080">
    <property type="protein sequence ID" value="GLI68544.1"/>
    <property type="molecule type" value="Genomic_DNA"/>
</dbReference>
<organism evidence="1 2">
    <name type="scientific">Volvox africanus</name>
    <dbReference type="NCBI Taxonomy" id="51714"/>
    <lineage>
        <taxon>Eukaryota</taxon>
        <taxon>Viridiplantae</taxon>
        <taxon>Chlorophyta</taxon>
        <taxon>core chlorophytes</taxon>
        <taxon>Chlorophyceae</taxon>
        <taxon>CS clade</taxon>
        <taxon>Chlamydomonadales</taxon>
        <taxon>Volvocaceae</taxon>
        <taxon>Volvox</taxon>
    </lineage>
</organism>
<evidence type="ECO:0000313" key="2">
    <source>
        <dbReference type="Proteomes" id="UP001165090"/>
    </source>
</evidence>
<accession>A0ABQ5SFV8</accession>
<comment type="caution">
    <text evidence="1">The sequence shown here is derived from an EMBL/GenBank/DDBJ whole genome shotgun (WGS) entry which is preliminary data.</text>
</comment>
<evidence type="ECO:0000313" key="1">
    <source>
        <dbReference type="EMBL" id="GLI68544.1"/>
    </source>
</evidence>
<name>A0ABQ5SFV8_9CHLO</name>
<sequence length="169" mass="19237">MMAGRDNLSFVGLACQPEPGTVPRTFDRDPETIDTITAQDPFVFQAPIHLTTPRSAAMTVTDGTADQRDLLSPQMQDRTDGNEVKRFTILAPKLFTLHDMNVERDIVNATRSYLRDIWKYLQLVRGGEHDEVRCLFVGNTLEGVAKTWYDQWITARENFTFDESPCLHS</sequence>
<keyword evidence="2" id="KW-1185">Reference proteome</keyword>
<evidence type="ECO:0008006" key="3">
    <source>
        <dbReference type="Google" id="ProtNLM"/>
    </source>
</evidence>
<reference evidence="1 2" key="1">
    <citation type="journal article" date="2023" name="IScience">
        <title>Expanded male sex-determining region conserved during the evolution of homothallism in the green alga Volvox.</title>
        <authorList>
            <person name="Yamamoto K."/>
            <person name="Matsuzaki R."/>
            <person name="Mahakham W."/>
            <person name="Heman W."/>
            <person name="Sekimoto H."/>
            <person name="Kawachi M."/>
            <person name="Minakuchi Y."/>
            <person name="Toyoda A."/>
            <person name="Nozaki H."/>
        </authorList>
    </citation>
    <scope>NUCLEOTIDE SEQUENCE [LARGE SCALE GENOMIC DNA]</scope>
    <source>
        <strain evidence="1 2">NIES-4468</strain>
    </source>
</reference>